<dbReference type="AlphaFoldDB" id="A0A953HN25"/>
<gene>
    <name evidence="1" type="ORF">KUV50_08315</name>
</gene>
<name>A0A953HN25_9BACT</name>
<evidence type="ECO:0000313" key="1">
    <source>
        <dbReference type="EMBL" id="MBY5958129.1"/>
    </source>
</evidence>
<sequence>MAFFFVAALPTGRGQGIVNFTCYDHDRIAWEVSAPGCTNPVIDSLFVFIQESENSPFNTWYSGTSLNGEIRDDVFKTAHAVYAELKIQCPDRRRIGSDTISLAAMREAVQLDSVRVLTNGDVRLTWKNKPISGVRYIVNSVVSGSSSVLASGIQGNSYTDTRGLAGHDIEYYSVSASLACGYTFPEPDSFYHTSWLTYETVPCESGISFEFKPFSYWQGGTASSTLFVVRNDQVTDSVDLAVGDTRFRYEQLDHGQEYTFYVREAGHERDQVAYSNPITFTTNVEEPIRWIVIGAITINNQNQATILWTNNNHTPTFPFKLHKNGSSADIPPTDLHQRAVNQYEYTLPAISSNNPEYKISLQDSCGNTIESRPKKALLTQGKLNGGIDLQIQWTDVSDEEWHVDEYVVYYVSNGGFSFLGSVDGSTTHFQHAYDENNPIDSVCYYVVARGEVFYAESDSTTDFSMQSNTVCLHGETIVELPNAYHSNEPPYRPIIVPQSNITSYNFRIFDRYGSLVFETNNPAEGWQGQHQGKEGFADVYVVQVELTNNQGEQIKKSGSLLLFP</sequence>
<dbReference type="Proteomes" id="UP000753961">
    <property type="component" value="Unassembled WGS sequence"/>
</dbReference>
<organism evidence="1 2">
    <name type="scientific">Membranihabitans marinus</name>
    <dbReference type="NCBI Taxonomy" id="1227546"/>
    <lineage>
        <taxon>Bacteria</taxon>
        <taxon>Pseudomonadati</taxon>
        <taxon>Bacteroidota</taxon>
        <taxon>Saprospiria</taxon>
        <taxon>Saprospirales</taxon>
        <taxon>Saprospiraceae</taxon>
        <taxon>Membranihabitans</taxon>
    </lineage>
</organism>
<proteinExistence type="predicted"/>
<accession>A0A953HN25</accession>
<comment type="caution">
    <text evidence="1">The sequence shown here is derived from an EMBL/GenBank/DDBJ whole genome shotgun (WGS) entry which is preliminary data.</text>
</comment>
<reference evidence="1" key="1">
    <citation type="submission" date="2021-06" db="EMBL/GenBank/DDBJ databases">
        <title>44 bacteria genomes isolated from Dapeng, Shenzhen.</title>
        <authorList>
            <person name="Zheng W."/>
            <person name="Yu S."/>
            <person name="Huang Y."/>
        </authorList>
    </citation>
    <scope>NUCLEOTIDE SEQUENCE</scope>
    <source>
        <strain evidence="1">DP5N28-2</strain>
    </source>
</reference>
<dbReference type="Pfam" id="PF13585">
    <property type="entry name" value="CHU_C"/>
    <property type="match status" value="1"/>
</dbReference>
<dbReference type="RefSeq" id="WP_222579662.1">
    <property type="nucleotide sequence ID" value="NZ_JAHVHU010000007.1"/>
</dbReference>
<protein>
    <submittedName>
        <fullName evidence="1">Gliding motility-associated C-terminal domain-containing protein</fullName>
    </submittedName>
</protein>
<dbReference type="EMBL" id="JAHVHU010000007">
    <property type="protein sequence ID" value="MBY5958129.1"/>
    <property type="molecule type" value="Genomic_DNA"/>
</dbReference>
<keyword evidence="2" id="KW-1185">Reference proteome</keyword>
<evidence type="ECO:0000313" key="2">
    <source>
        <dbReference type="Proteomes" id="UP000753961"/>
    </source>
</evidence>